<keyword evidence="1" id="KW-1133">Transmembrane helix</keyword>
<keyword evidence="3" id="KW-1185">Reference proteome</keyword>
<organism evidence="2 3">
    <name type="scientific">Sulfurospirillum multivorans</name>
    <name type="common">Dehalospirillum multivorans</name>
    <dbReference type="NCBI Taxonomy" id="66821"/>
    <lineage>
        <taxon>Bacteria</taxon>
        <taxon>Pseudomonadati</taxon>
        <taxon>Campylobacterota</taxon>
        <taxon>Epsilonproteobacteria</taxon>
        <taxon>Campylobacterales</taxon>
        <taxon>Sulfurospirillaceae</taxon>
        <taxon>Sulfurospirillum</taxon>
    </lineage>
</organism>
<keyword evidence="1" id="KW-0472">Membrane</keyword>
<keyword evidence="1" id="KW-0812">Transmembrane</keyword>
<dbReference type="Proteomes" id="UP000323483">
    <property type="component" value="Chromosome"/>
</dbReference>
<evidence type="ECO:0000313" key="2">
    <source>
        <dbReference type="EMBL" id="QEH06585.1"/>
    </source>
</evidence>
<evidence type="ECO:0000313" key="3">
    <source>
        <dbReference type="Proteomes" id="UP000323483"/>
    </source>
</evidence>
<feature type="transmembrane region" description="Helical" evidence="1">
    <location>
        <begin position="41"/>
        <end position="66"/>
    </location>
</feature>
<protein>
    <submittedName>
        <fullName evidence="2">Membrane protein</fullName>
    </submittedName>
</protein>
<evidence type="ECO:0000256" key="1">
    <source>
        <dbReference type="SAM" id="Phobius"/>
    </source>
</evidence>
<proteinExistence type="predicted"/>
<name>A0ABX5Z120_SULMU</name>
<reference evidence="2" key="1">
    <citation type="submission" date="2019-08" db="EMBL/GenBank/DDBJ databases">
        <title>Organohalide respiration in Sulfurospirillum species is regulated by a two-component system as unraveled by comparative genomics, and transcriptomics, and regulator binding studies.</title>
        <authorList>
            <person name="Goris T."/>
            <person name="Esken J."/>
            <person name="Gadkari J."/>
            <person name="Bischler T."/>
            <person name="Foerstner K."/>
            <person name="Sharma C.M."/>
            <person name="Diekert G."/>
            <person name="Schubert T."/>
        </authorList>
    </citation>
    <scope>NUCLEOTIDE SEQUENCE [LARGE SCALE GENOMIC DNA]</scope>
    <source>
        <strain evidence="2">N</strain>
    </source>
</reference>
<accession>A0ABX5Z120</accession>
<sequence>MNANKPALLTYGVGSLVTFIISFIFYLKIEALEYASILEKISFAIPGIICFAIGAFFLICFVNLLFKTLIPRKEEKDDDDNE</sequence>
<gene>
    <name evidence="2" type="ORF">SMN_1820</name>
</gene>
<feature type="transmembrane region" description="Helical" evidence="1">
    <location>
        <begin position="7"/>
        <end position="29"/>
    </location>
</feature>
<dbReference type="EMBL" id="CP042966">
    <property type="protein sequence ID" value="QEH06585.1"/>
    <property type="molecule type" value="Genomic_DNA"/>
</dbReference>